<comment type="caution">
    <text evidence="5">The sequence shown here is derived from an EMBL/GenBank/DDBJ whole genome shotgun (WGS) entry which is preliminary data.</text>
</comment>
<organism evidence="5 6">
    <name type="scientific">Didymodactylos carnosus</name>
    <dbReference type="NCBI Taxonomy" id="1234261"/>
    <lineage>
        <taxon>Eukaryota</taxon>
        <taxon>Metazoa</taxon>
        <taxon>Spiralia</taxon>
        <taxon>Gnathifera</taxon>
        <taxon>Rotifera</taxon>
        <taxon>Eurotatoria</taxon>
        <taxon>Bdelloidea</taxon>
        <taxon>Philodinida</taxon>
        <taxon>Philodinidae</taxon>
        <taxon>Didymodactylos</taxon>
    </lineage>
</organism>
<evidence type="ECO:0000313" key="5">
    <source>
        <dbReference type="EMBL" id="CAF4052589.1"/>
    </source>
</evidence>
<accession>A0A8S2PK00</accession>
<evidence type="ECO:0000313" key="4">
    <source>
        <dbReference type="EMBL" id="CAF1245146.1"/>
    </source>
</evidence>
<feature type="region of interest" description="Disordered" evidence="1">
    <location>
        <begin position="27"/>
        <end position="66"/>
    </location>
</feature>
<evidence type="ECO:0000256" key="2">
    <source>
        <dbReference type="SAM" id="SignalP"/>
    </source>
</evidence>
<dbReference type="Pfam" id="PF13908">
    <property type="entry name" value="Shisa_N"/>
    <property type="match status" value="1"/>
</dbReference>
<keyword evidence="2" id="KW-0732">Signal</keyword>
<evidence type="ECO:0000313" key="6">
    <source>
        <dbReference type="Proteomes" id="UP000682733"/>
    </source>
</evidence>
<feature type="compositionally biased region" description="Polar residues" evidence="1">
    <location>
        <begin position="419"/>
        <end position="429"/>
    </location>
</feature>
<feature type="domain" description="Shisa N-terminal" evidence="3">
    <location>
        <begin position="348"/>
        <end position="392"/>
    </location>
</feature>
<feature type="chain" id="PRO_5036273743" description="Shisa N-terminal domain-containing protein" evidence="2">
    <location>
        <begin position="20"/>
        <end position="429"/>
    </location>
</feature>
<feature type="compositionally biased region" description="Polar residues" evidence="1">
    <location>
        <begin position="52"/>
        <end position="61"/>
    </location>
</feature>
<dbReference type="AlphaFoldDB" id="A0A8S2PK00"/>
<evidence type="ECO:0000259" key="3">
    <source>
        <dbReference type="Pfam" id="PF13908"/>
    </source>
</evidence>
<feature type="compositionally biased region" description="Polar residues" evidence="1">
    <location>
        <begin position="32"/>
        <end position="41"/>
    </location>
</feature>
<feature type="compositionally biased region" description="Low complexity" evidence="1">
    <location>
        <begin position="94"/>
        <end position="103"/>
    </location>
</feature>
<proteinExistence type="predicted"/>
<gene>
    <name evidence="4" type="ORF">OVA965_LOCUS26012</name>
    <name evidence="5" type="ORF">TMI583_LOCUS26742</name>
</gene>
<feature type="compositionally biased region" description="Basic and acidic residues" evidence="1">
    <location>
        <begin position="400"/>
        <end position="418"/>
    </location>
</feature>
<reference evidence="5" key="1">
    <citation type="submission" date="2021-02" db="EMBL/GenBank/DDBJ databases">
        <authorList>
            <person name="Nowell W R."/>
        </authorList>
    </citation>
    <scope>NUCLEOTIDE SEQUENCE</scope>
</reference>
<feature type="region of interest" description="Disordered" evidence="1">
    <location>
        <begin position="399"/>
        <end position="429"/>
    </location>
</feature>
<name>A0A8S2PK00_9BILA</name>
<feature type="signal peptide" evidence="2">
    <location>
        <begin position="1"/>
        <end position="19"/>
    </location>
</feature>
<dbReference type="InterPro" id="IPR053891">
    <property type="entry name" value="Shisa_N"/>
</dbReference>
<sequence length="429" mass="49431">MMYYYVFTLFLIFGSITDAWNIHHRQRRQNSDEGISNTGIRQGSGIPFPNVNDRSVNQRQGPSGYAADLKYDSQRQYFDMNDQSRQVNPIHNKQQQNLNNPPQNFAPIPQQQQSSLDGHFRQQQRINQQNSNQNFLNNNVQKPIDNLYQQQPQFLPNFQQNEQINPNQQNFDKFSNQQQDSFNLNLPQNRNGDQPYQFPPFAQSNQYPVDAVQQGLKNNQELPQARVYIDQQQQQNFIPLSGDRSAYQQPPQNGNNNKRISFGKSNGIYRSGNIQMSPFVSNGWFDNTNRDWFLNNGYYVNDALSMTGKMKDIGLSNGQLVLSKLARVFRTRGEKSYPKYQITDGRGTVCTNVENFEGFSYGQFPCPLPDTDPSAVFCCGEKNRQYCCTEQEFGSSFSKFDQKRPLNEKTISDHDRQPDGSSGLTSNEM</sequence>
<feature type="region of interest" description="Disordered" evidence="1">
    <location>
        <begin position="93"/>
        <end position="123"/>
    </location>
</feature>
<dbReference type="Proteomes" id="UP000682733">
    <property type="component" value="Unassembled WGS sequence"/>
</dbReference>
<dbReference type="EMBL" id="CAJOBA010037977">
    <property type="protein sequence ID" value="CAF4052589.1"/>
    <property type="molecule type" value="Genomic_DNA"/>
</dbReference>
<evidence type="ECO:0000256" key="1">
    <source>
        <dbReference type="SAM" id="MobiDB-lite"/>
    </source>
</evidence>
<dbReference type="EMBL" id="CAJNOK010016430">
    <property type="protein sequence ID" value="CAF1245146.1"/>
    <property type="molecule type" value="Genomic_DNA"/>
</dbReference>
<dbReference type="Proteomes" id="UP000677228">
    <property type="component" value="Unassembled WGS sequence"/>
</dbReference>
<protein>
    <recommendedName>
        <fullName evidence="3">Shisa N-terminal domain-containing protein</fullName>
    </recommendedName>
</protein>